<dbReference type="EMBL" id="CVUD02000164">
    <property type="protein sequence ID" value="SEH83692.1"/>
    <property type="molecule type" value="Genomic_DNA"/>
</dbReference>
<sequence length="39" mass="4249">MLGCLSNNALAASLVTLSSPMDKIMLCLFLSLLFRFRAS</sequence>
<evidence type="ECO:0000256" key="1">
    <source>
        <dbReference type="SAM" id="Phobius"/>
    </source>
</evidence>
<accession>A0A1H6L5F6</accession>
<gene>
    <name evidence="2" type="ORF">BAZSYMB_SCAFFOLD00080_7</name>
</gene>
<dbReference type="STRING" id="235205.BAZSYMB_SCAFFOLD00080_7"/>
<keyword evidence="1" id="KW-1133">Transmembrane helix</keyword>
<protein>
    <submittedName>
        <fullName evidence="2">Uncharacterized protein</fullName>
    </submittedName>
</protein>
<dbReference type="Proteomes" id="UP000198559">
    <property type="component" value="Unassembled WGS sequence"/>
</dbReference>
<proteinExistence type="predicted"/>
<name>A0A1H6L5F6_9GAMM</name>
<evidence type="ECO:0000313" key="3">
    <source>
        <dbReference type="Proteomes" id="UP000198559"/>
    </source>
</evidence>
<keyword evidence="1" id="KW-0812">Transmembrane</keyword>
<organism evidence="2 3">
    <name type="scientific">Bathymodiolus azoricus thioautotrophic gill symbiont</name>
    <dbReference type="NCBI Taxonomy" id="235205"/>
    <lineage>
        <taxon>Bacteria</taxon>
        <taxon>Pseudomonadati</taxon>
        <taxon>Pseudomonadota</taxon>
        <taxon>Gammaproteobacteria</taxon>
        <taxon>sulfur-oxidizing symbionts</taxon>
    </lineage>
</organism>
<dbReference type="AlphaFoldDB" id="A0A1H6L5F6"/>
<reference evidence="3" key="1">
    <citation type="submission" date="2016-06" db="EMBL/GenBank/DDBJ databases">
        <authorList>
            <person name="Petersen J."/>
            <person name="Sayavedra L."/>
        </authorList>
    </citation>
    <scope>NUCLEOTIDE SEQUENCE [LARGE SCALE GENOMIC DNA]</scope>
    <source>
        <strain evidence="3">BazSymB</strain>
    </source>
</reference>
<feature type="transmembrane region" description="Helical" evidence="1">
    <location>
        <begin position="12"/>
        <end position="34"/>
    </location>
</feature>
<keyword evidence="1" id="KW-0472">Membrane</keyword>
<evidence type="ECO:0000313" key="2">
    <source>
        <dbReference type="EMBL" id="SEH83692.1"/>
    </source>
</evidence>